<dbReference type="InterPro" id="IPR011049">
    <property type="entry name" value="Serralysin-like_metalloprot_C"/>
</dbReference>
<dbReference type="eggNOG" id="COG5295">
    <property type="taxonomic scope" value="Bacteria"/>
</dbReference>
<sequence length="745" mass="74013">MTALQNLTANTNVFQQLNENFDAASPAGMYGKRAPATSGLTWAYYGGRGFGNAIADGTVALTGSATNYVVANRSTGAVSVSTSIANWNDAANYYRLYLIVAGASTITSAADHREFVGASSIATDNDTTLAGDSSVNVPTQHAVKTYVDNLVQGLSWKKSVRVATTANGVLASAFANGQVIDGATLATGDRILIKSQTTGSENGIYVVNASGAPTRAMDADTGVEMVNATVMVQDGSTQADTQWTCSTNAPITIGSTSLSFSQLSAGGGGVTSVDASGGVETTSGSAITSTGTIRASTLVNPQTGTTYTYVSGDRGKLVTHSNAASISGTLPQATSAFGSGWFMRVKNKGAGTLTITPTTSTIDGGATLVLTTGQWAVIVSDGTNYQAYVYAPAGGAGLTNFTESVNTATPNATVPVVRLIATNAATDVDIALTPKGAGTLAAQIADNTTAGGNKRGGSSVDWQMGRAAAANVASGASSTISGGNDNKATGTYSTVTGGHTNFATATAATVAGGDTNTASANNSFVGGGTSNTASTAQAAVVGGTTNTASQTNAFVGGGSTNTSSGSNAGIVAGLNNTAAGTGSFIAGSNRATTRGLDYCHAHAAGRFAVDGDAQSCRFIQRRSTANATATALSADGSAPSATSSIVLPDSSVYHFIARITARNNSNGDAAVFEIRGAIKRASGVATTALLGTPAVTTVGADAGASGWSVAAVANTTLGSLEIQATGAASTTIKWVASVWTVEVVG</sequence>
<dbReference type="KEGG" id="vap:Vapar_2490"/>
<protein>
    <submittedName>
        <fullName evidence="1">Uncharacterized protein</fullName>
    </submittedName>
</protein>
<accession>C5CJR3</accession>
<reference evidence="1" key="1">
    <citation type="submission" date="2009-06" db="EMBL/GenBank/DDBJ databases">
        <title>Complete sequence of chromosome 1 of Variovorax paradoxus S110.</title>
        <authorList>
            <consortium name="US DOE Joint Genome Institute"/>
            <person name="Lucas S."/>
            <person name="Copeland A."/>
            <person name="Lapidus A."/>
            <person name="Glavina del Rio T."/>
            <person name="Tice H."/>
            <person name="Bruce D."/>
            <person name="Goodwin L."/>
            <person name="Pitluck S."/>
            <person name="Chertkov O."/>
            <person name="Brettin T."/>
            <person name="Detter J.C."/>
            <person name="Han C."/>
            <person name="Larimer F."/>
            <person name="Land M."/>
            <person name="Hauser L."/>
            <person name="Kyrpides N."/>
            <person name="Ovchinnikova G."/>
            <person name="Orwin P."/>
            <person name="Leadbetter J.R."/>
            <person name="Spain J.C."/>
            <person name="Han J.I."/>
        </authorList>
    </citation>
    <scope>NUCLEOTIDE SEQUENCE</scope>
    <source>
        <strain evidence="1">S110</strain>
    </source>
</reference>
<organism evidence="1">
    <name type="scientific">Variovorax paradoxus (strain S110)</name>
    <dbReference type="NCBI Taxonomy" id="543728"/>
    <lineage>
        <taxon>Bacteria</taxon>
        <taxon>Pseudomonadati</taxon>
        <taxon>Pseudomonadota</taxon>
        <taxon>Betaproteobacteria</taxon>
        <taxon>Burkholderiales</taxon>
        <taxon>Comamonadaceae</taxon>
        <taxon>Variovorax</taxon>
    </lineage>
</organism>
<name>C5CJR3_VARPS</name>
<dbReference type="STRING" id="543728.Vapar_2490"/>
<dbReference type="AlphaFoldDB" id="C5CJR3"/>
<evidence type="ECO:0000313" key="1">
    <source>
        <dbReference type="EMBL" id="ACS19116.1"/>
    </source>
</evidence>
<gene>
    <name evidence="1" type="ordered locus">Vapar_2490</name>
</gene>
<dbReference type="HOGENOM" id="CLU_372946_0_0_4"/>
<proteinExistence type="predicted"/>
<dbReference type="OrthoDB" id="8854065at2"/>
<dbReference type="Gene3D" id="2.150.10.10">
    <property type="entry name" value="Serralysin-like metalloprotease, C-terminal"/>
    <property type="match status" value="1"/>
</dbReference>
<dbReference type="CDD" id="cd12819">
    <property type="entry name" value="LbR_vir_like"/>
    <property type="match status" value="1"/>
</dbReference>
<dbReference type="eggNOG" id="COG5301">
    <property type="taxonomic scope" value="Bacteria"/>
</dbReference>
<dbReference type="EMBL" id="CP001635">
    <property type="protein sequence ID" value="ACS19116.1"/>
    <property type="molecule type" value="Genomic_DNA"/>
</dbReference>